<dbReference type="SUPFAM" id="SSF56112">
    <property type="entry name" value="Protein kinase-like (PK-like)"/>
    <property type="match status" value="1"/>
</dbReference>
<evidence type="ECO:0000259" key="3">
    <source>
        <dbReference type="PROSITE" id="PS50011"/>
    </source>
</evidence>
<dbReference type="AlphaFoldDB" id="A0A6C0JSB8"/>
<dbReference type="GO" id="GO:0005524">
    <property type="term" value="F:ATP binding"/>
    <property type="evidence" value="ECO:0007669"/>
    <property type="project" value="UniProtKB-KW"/>
</dbReference>
<dbReference type="GO" id="GO:0004674">
    <property type="term" value="F:protein serine/threonine kinase activity"/>
    <property type="evidence" value="ECO:0007669"/>
    <property type="project" value="TreeGrafter"/>
</dbReference>
<dbReference type="GO" id="GO:0005634">
    <property type="term" value="C:nucleus"/>
    <property type="evidence" value="ECO:0007669"/>
    <property type="project" value="TreeGrafter"/>
</dbReference>
<proteinExistence type="predicted"/>
<dbReference type="PROSITE" id="PS00108">
    <property type="entry name" value="PROTEIN_KINASE_ST"/>
    <property type="match status" value="1"/>
</dbReference>
<dbReference type="Pfam" id="PF00069">
    <property type="entry name" value="Pkinase"/>
    <property type="match status" value="1"/>
</dbReference>
<dbReference type="InterPro" id="IPR011009">
    <property type="entry name" value="Kinase-like_dom_sf"/>
</dbReference>
<dbReference type="PANTHER" id="PTHR44167">
    <property type="entry name" value="OVARIAN-SPECIFIC SERINE/THREONINE-PROTEIN KINASE LOK-RELATED"/>
    <property type="match status" value="1"/>
</dbReference>
<dbReference type="PROSITE" id="PS50011">
    <property type="entry name" value="PROTEIN_KINASE_DOM"/>
    <property type="match status" value="1"/>
</dbReference>
<feature type="domain" description="Protein kinase" evidence="3">
    <location>
        <begin position="76"/>
        <end position="342"/>
    </location>
</feature>
<evidence type="ECO:0000313" key="4">
    <source>
        <dbReference type="EMBL" id="QHU08263.1"/>
    </source>
</evidence>
<sequence>MDEDMQNIKNIAMALQGELTTPVIVSIAKSSGTRFSTPKVAQIVRDVLQSSKQSKISAFDTSSLVTSFSQYNASKWDKIEHLGQGTYGTVSKMRRKSDENKYIVKKVSTYGIDTSTVREIGCYSILTAAGADIAKVEGLELNGTKITMGLELANTDLAKFAKSKQRFERIVMFSNVYDRCVRSLGQIHACGIIHCDIKPQNILVWLDNNREITKLALADFGLASSRPDGGNFVYTSPYRAPELVEDDSSISTKETDIWALGATLLDFLTTKYEFLVPDENRAQMLTIREHISDPTMALLNQTNKKEQVLTMLATNPADRLVIDEPIYTFPIRKWKPTKHNRVVLLPDDNDDDSPTSKLGAVFIEMWKLQDVRRYGMPAFCQMIDIVCRYLAIEDIMEKNLRGICYMALSISSKWGSVPYSNAYFDLDMAYNACNKENTRALLQVFEQRIIYALYGLIYIPGLEAFSNRMISLDKENEFNRFLNGFIPNYKITSGYGF</sequence>
<dbReference type="GO" id="GO:0044773">
    <property type="term" value="P:mitotic DNA damage checkpoint signaling"/>
    <property type="evidence" value="ECO:0007669"/>
    <property type="project" value="TreeGrafter"/>
</dbReference>
<dbReference type="InterPro" id="IPR000719">
    <property type="entry name" value="Prot_kinase_dom"/>
</dbReference>
<name>A0A6C0JSB8_9ZZZZ</name>
<reference evidence="4" key="1">
    <citation type="journal article" date="2020" name="Nature">
        <title>Giant virus diversity and host interactions through global metagenomics.</title>
        <authorList>
            <person name="Schulz F."/>
            <person name="Roux S."/>
            <person name="Paez-Espino D."/>
            <person name="Jungbluth S."/>
            <person name="Walsh D.A."/>
            <person name="Denef V.J."/>
            <person name="McMahon K.D."/>
            <person name="Konstantinidis K.T."/>
            <person name="Eloe-Fadrosh E.A."/>
            <person name="Kyrpides N.C."/>
            <person name="Woyke T."/>
        </authorList>
    </citation>
    <scope>NUCLEOTIDE SEQUENCE</scope>
    <source>
        <strain evidence="4">GVMAG-S-1062768-28</strain>
    </source>
</reference>
<dbReference type="PANTHER" id="PTHR44167:SF24">
    <property type="entry name" value="SERINE_THREONINE-PROTEIN KINASE CHK2"/>
    <property type="match status" value="1"/>
</dbReference>
<dbReference type="SMART" id="SM00220">
    <property type="entry name" value="S_TKc"/>
    <property type="match status" value="1"/>
</dbReference>
<dbReference type="EMBL" id="MN740695">
    <property type="protein sequence ID" value="QHU08263.1"/>
    <property type="molecule type" value="Genomic_DNA"/>
</dbReference>
<accession>A0A6C0JSB8</accession>
<keyword evidence="1" id="KW-0547">Nucleotide-binding</keyword>
<dbReference type="PROSITE" id="PS00107">
    <property type="entry name" value="PROTEIN_KINASE_ATP"/>
    <property type="match status" value="1"/>
</dbReference>
<evidence type="ECO:0000256" key="2">
    <source>
        <dbReference type="ARBA" id="ARBA00022840"/>
    </source>
</evidence>
<dbReference type="InterPro" id="IPR008271">
    <property type="entry name" value="Ser/Thr_kinase_AS"/>
</dbReference>
<protein>
    <recommendedName>
        <fullName evidence="3">Protein kinase domain-containing protein</fullName>
    </recommendedName>
</protein>
<organism evidence="4">
    <name type="scientific">viral metagenome</name>
    <dbReference type="NCBI Taxonomy" id="1070528"/>
    <lineage>
        <taxon>unclassified sequences</taxon>
        <taxon>metagenomes</taxon>
        <taxon>organismal metagenomes</taxon>
    </lineage>
</organism>
<dbReference type="InterPro" id="IPR017441">
    <property type="entry name" value="Protein_kinase_ATP_BS"/>
</dbReference>
<keyword evidence="2" id="KW-0067">ATP-binding</keyword>
<dbReference type="Gene3D" id="1.10.510.10">
    <property type="entry name" value="Transferase(Phosphotransferase) domain 1"/>
    <property type="match status" value="1"/>
</dbReference>
<dbReference type="GO" id="GO:0005737">
    <property type="term" value="C:cytoplasm"/>
    <property type="evidence" value="ECO:0007669"/>
    <property type="project" value="TreeGrafter"/>
</dbReference>
<evidence type="ECO:0000256" key="1">
    <source>
        <dbReference type="ARBA" id="ARBA00022741"/>
    </source>
</evidence>